<dbReference type="AlphaFoldDB" id="A0A430QQU5"/>
<dbReference type="InterPro" id="IPR014352">
    <property type="entry name" value="FERM/acyl-CoA-bd_prot_sf"/>
</dbReference>
<dbReference type="EMBL" id="QMKO01001468">
    <property type="protein sequence ID" value="RTG90007.1"/>
    <property type="molecule type" value="Genomic_DNA"/>
</dbReference>
<dbReference type="InterPro" id="IPR029071">
    <property type="entry name" value="Ubiquitin-like_domsf"/>
</dbReference>
<dbReference type="Pfam" id="PF09380">
    <property type="entry name" value="FERM_C"/>
    <property type="match status" value="1"/>
</dbReference>
<dbReference type="Proteomes" id="UP000290809">
    <property type="component" value="Unassembled WGS sequence"/>
</dbReference>
<feature type="domain" description="FERM" evidence="5">
    <location>
        <begin position="372"/>
        <end position="662"/>
    </location>
</feature>
<dbReference type="Pfam" id="PF09379">
    <property type="entry name" value="FERM_N"/>
    <property type="match status" value="1"/>
</dbReference>
<dbReference type="PROSITE" id="PS50057">
    <property type="entry name" value="FERM_3"/>
    <property type="match status" value="1"/>
</dbReference>
<dbReference type="Gene3D" id="2.30.29.30">
    <property type="entry name" value="Pleckstrin-homology domain (PH domain)/Phosphotyrosine-binding domain (PTB)"/>
    <property type="match status" value="1"/>
</dbReference>
<keyword evidence="4" id="KW-0175">Coiled coil</keyword>
<dbReference type="InterPro" id="IPR018980">
    <property type="entry name" value="FERM_PH-like_C"/>
</dbReference>
<dbReference type="Pfam" id="PF00373">
    <property type="entry name" value="FERM_M"/>
    <property type="match status" value="1"/>
</dbReference>
<dbReference type="GO" id="GO:0003779">
    <property type="term" value="F:actin binding"/>
    <property type="evidence" value="ECO:0007669"/>
    <property type="project" value="InterPro"/>
</dbReference>
<dbReference type="SMART" id="SM00295">
    <property type="entry name" value="B41"/>
    <property type="match status" value="1"/>
</dbReference>
<organism evidence="6 7">
    <name type="scientific">Schistosoma bovis</name>
    <name type="common">Blood fluke</name>
    <dbReference type="NCBI Taxonomy" id="6184"/>
    <lineage>
        <taxon>Eukaryota</taxon>
        <taxon>Metazoa</taxon>
        <taxon>Spiralia</taxon>
        <taxon>Lophotrochozoa</taxon>
        <taxon>Platyhelminthes</taxon>
        <taxon>Trematoda</taxon>
        <taxon>Digenea</taxon>
        <taxon>Strigeidida</taxon>
        <taxon>Schistosomatoidea</taxon>
        <taxon>Schistosomatidae</taxon>
        <taxon>Schistosoma</taxon>
    </lineage>
</organism>
<keyword evidence="2" id="KW-1003">Cell membrane</keyword>
<dbReference type="InterPro" id="IPR011259">
    <property type="entry name" value="ERM_C_dom"/>
</dbReference>
<dbReference type="Gene3D" id="1.20.5.450">
    <property type="match status" value="1"/>
</dbReference>
<dbReference type="InterPro" id="IPR008954">
    <property type="entry name" value="Moesin_tail_sf"/>
</dbReference>
<dbReference type="Gene3D" id="3.10.20.90">
    <property type="entry name" value="Phosphatidylinositol 3-kinase Catalytic Subunit, Chain A, domain 1"/>
    <property type="match status" value="1"/>
</dbReference>
<dbReference type="SMART" id="SM01196">
    <property type="entry name" value="FERM_C"/>
    <property type="match status" value="1"/>
</dbReference>
<dbReference type="InterPro" id="IPR041789">
    <property type="entry name" value="ERM_FERM_C"/>
</dbReference>
<dbReference type="PANTHER" id="PTHR23281">
    <property type="entry name" value="MERLIN/MOESIN/EZRIN/RADIXIN"/>
    <property type="match status" value="1"/>
</dbReference>
<dbReference type="InterPro" id="IPR019748">
    <property type="entry name" value="FERM_central"/>
</dbReference>
<feature type="coiled-coil region" evidence="4">
    <location>
        <begin position="675"/>
        <end position="811"/>
    </location>
</feature>
<dbReference type="SUPFAM" id="SSF54236">
    <property type="entry name" value="Ubiquitin-like"/>
    <property type="match status" value="1"/>
</dbReference>
<evidence type="ECO:0000259" key="5">
    <source>
        <dbReference type="PROSITE" id="PS50057"/>
    </source>
</evidence>
<evidence type="ECO:0000256" key="2">
    <source>
        <dbReference type="ARBA" id="ARBA00022475"/>
    </source>
</evidence>
<comment type="subcellular location">
    <subcellularLocation>
        <location evidence="1">Cell membrane</location>
        <topology evidence="1">Peripheral membrane protein</topology>
    </subcellularLocation>
</comment>
<proteinExistence type="predicted"/>
<dbReference type="Gene3D" id="6.10.360.10">
    <property type="match status" value="1"/>
</dbReference>
<evidence type="ECO:0000313" key="7">
    <source>
        <dbReference type="Proteomes" id="UP000290809"/>
    </source>
</evidence>
<dbReference type="InterPro" id="IPR035963">
    <property type="entry name" value="FERM_2"/>
</dbReference>
<dbReference type="InterPro" id="IPR019749">
    <property type="entry name" value="Band_41_domain"/>
</dbReference>
<dbReference type="InterPro" id="IPR011174">
    <property type="entry name" value="ERM"/>
</dbReference>
<protein>
    <recommendedName>
        <fullName evidence="5">FERM domain-containing protein</fullName>
    </recommendedName>
</protein>
<dbReference type="SUPFAM" id="SSF50729">
    <property type="entry name" value="PH domain-like"/>
    <property type="match status" value="1"/>
</dbReference>
<dbReference type="InterPro" id="IPR011993">
    <property type="entry name" value="PH-like_dom_sf"/>
</dbReference>
<dbReference type="STRING" id="6184.A0A430QQU5"/>
<dbReference type="CDD" id="cd14473">
    <property type="entry name" value="FERM_B-lobe"/>
    <property type="match status" value="1"/>
</dbReference>
<dbReference type="PRINTS" id="PR00661">
    <property type="entry name" value="ERMFAMILY"/>
</dbReference>
<dbReference type="Pfam" id="PF00769">
    <property type="entry name" value="ERM_C"/>
    <property type="match status" value="1"/>
</dbReference>
<keyword evidence="3" id="KW-0472">Membrane</keyword>
<dbReference type="Gene3D" id="1.20.80.10">
    <property type="match status" value="1"/>
</dbReference>
<gene>
    <name evidence="6" type="ORF">DC041_0002948</name>
</gene>
<accession>A0A430QQU5</accession>
<sequence length="911" mass="108225">MNTESDQNKLLQKFKNLRKEPQKQVDYLTNAINDIEENLIRNKESYKIQMQKIDQLFRANVNDLNEQINQLKNDLEIQSLHLKQIEKWLKATRGWILIRKYLYKQKYREWKMELLRTHYHIEDAYEAFNKTVFGNEANHPIWKVCTNSLATVQYPTSNNWINEQSWLHYRKQIIESQLSTKSKDEIKCIQHRLRSRKITQQILNHYPNRESHENNEDYVDEINESKQQDELTNYPYSINHPLHIHEQQLMNTFNQIKTVQYLNLIELNEKENDLHSLLTHIRNLKFDLDNEYTKYTQMSFNEIDKKKQQLINFSKVLDELEEEEAVEFNNLISKARKTNETRIVLKKELKYLRISQNINAMHRTCICSYEGCPVGLHIEAQGLWGTARLESKLLVVLLKTQVCTALGIREMWYFGLQCVDHKNRLTWPEADKKITTTQKIKDGPLHFDVKVKYYPEDPSNELIDETTRLYFYYDVTTVLLNNVMISIETAVLLASYQYLIRSEGNGPSTVRKPLNISKYLSANVREQYNLTDEEWEAKVMNCVSSHKNMSKDDAVKEYIRIAQDLEMFGVTFFKIKNEKKTDLWLGIDALGLNIYEYDNQLAPKVTFPWNEIQKLSYSRNKFFVKPVEASGKVLVFYTDSTHTSKLILNLSTGNHKLYAIRRQPDSIEVQQMKVKAKERQTIRDAEREKLRAEQEAREVMEKRLQDMQRLMQENEEAFARTQTVLEQYECKVNELNAQLEEEKSARKQLENLQYYLEEANRKLGLSIEERQRIAQERDEINAKINEQNQLLQEREEEKRQFEAELARVRAMHEAEMDHFSEQKQESDECELEAVNNVDEDLRQSKQDTDEDHATRLKLLRQDLSSVRNPNKMQAIDIHYEDIVSKGMDKYRTLRAIREGNTKKRVDQFESM</sequence>
<dbReference type="SUPFAM" id="SSF48678">
    <property type="entry name" value="Moesin tail domain"/>
    <property type="match status" value="1"/>
</dbReference>
<evidence type="ECO:0000256" key="3">
    <source>
        <dbReference type="ARBA" id="ARBA00023136"/>
    </source>
</evidence>
<dbReference type="PRINTS" id="PR00935">
    <property type="entry name" value="BAND41"/>
</dbReference>
<evidence type="ECO:0000313" key="6">
    <source>
        <dbReference type="EMBL" id="RTG90007.1"/>
    </source>
</evidence>
<name>A0A430QQU5_SCHBO</name>
<dbReference type="CDD" id="cd13194">
    <property type="entry name" value="FERM_C_ERM"/>
    <property type="match status" value="1"/>
</dbReference>
<evidence type="ECO:0000256" key="1">
    <source>
        <dbReference type="ARBA" id="ARBA00004202"/>
    </source>
</evidence>
<reference evidence="6 7" key="1">
    <citation type="journal article" date="2019" name="PLoS Pathog.">
        <title>Genome sequence of the bovine parasite Schistosoma bovis Tanzania.</title>
        <authorList>
            <person name="Oey H."/>
            <person name="Zakrzewski M."/>
            <person name="Gobert G."/>
            <person name="Gravermann K."/>
            <person name="Stoye J."/>
            <person name="Jones M."/>
            <person name="Mcmanus D."/>
            <person name="Krause L."/>
        </authorList>
    </citation>
    <scope>NUCLEOTIDE SEQUENCE [LARGE SCALE GENOMIC DNA]</scope>
    <source>
        <strain evidence="6 7">TAN1997</strain>
    </source>
</reference>
<feature type="coiled-coil region" evidence="4">
    <location>
        <begin position="54"/>
        <end position="81"/>
    </location>
</feature>
<dbReference type="InterPro" id="IPR000798">
    <property type="entry name" value="Ez/rad/moesin-like"/>
</dbReference>
<dbReference type="GO" id="GO:0005886">
    <property type="term" value="C:plasma membrane"/>
    <property type="evidence" value="ECO:0007669"/>
    <property type="project" value="UniProtKB-SubCell"/>
</dbReference>
<comment type="caution">
    <text evidence="6">The sequence shown here is derived from an EMBL/GenBank/DDBJ whole genome shotgun (WGS) entry which is preliminary data.</text>
</comment>
<keyword evidence="7" id="KW-1185">Reference proteome</keyword>
<dbReference type="InterPro" id="IPR018979">
    <property type="entry name" value="FERM_N"/>
</dbReference>
<evidence type="ECO:0000256" key="4">
    <source>
        <dbReference type="SAM" id="Coils"/>
    </source>
</evidence>
<dbReference type="SUPFAM" id="SSF47031">
    <property type="entry name" value="Second domain of FERM"/>
    <property type="match status" value="1"/>
</dbReference>
<dbReference type="InterPro" id="IPR000299">
    <property type="entry name" value="FERM_domain"/>
</dbReference>